<dbReference type="AlphaFoldDB" id="A0AAX1N952"/>
<organism evidence="3 4">
    <name type="scientific">Flammeovirga yaeyamensis</name>
    <dbReference type="NCBI Taxonomy" id="367791"/>
    <lineage>
        <taxon>Bacteria</taxon>
        <taxon>Pseudomonadati</taxon>
        <taxon>Bacteroidota</taxon>
        <taxon>Cytophagia</taxon>
        <taxon>Cytophagales</taxon>
        <taxon>Flammeovirgaceae</taxon>
        <taxon>Flammeovirga</taxon>
    </lineage>
</organism>
<dbReference type="GO" id="GO:0009002">
    <property type="term" value="F:serine-type D-Ala-D-Ala carboxypeptidase activity"/>
    <property type="evidence" value="ECO:0007669"/>
    <property type="project" value="UniProtKB-EC"/>
</dbReference>
<dbReference type="RefSeq" id="WP_169665019.1">
    <property type="nucleotide sequence ID" value="NZ_CP076132.1"/>
</dbReference>
<keyword evidence="3" id="KW-0121">Carboxypeptidase</keyword>
<accession>A0AAX1N952</accession>
<dbReference type="PRINTS" id="PR00922">
    <property type="entry name" value="DADACBPTASE3"/>
</dbReference>
<dbReference type="NCBIfam" id="TIGR00666">
    <property type="entry name" value="PBP4"/>
    <property type="match status" value="1"/>
</dbReference>
<dbReference type="SUPFAM" id="SSF56601">
    <property type="entry name" value="beta-lactamase/transpeptidase-like"/>
    <property type="match status" value="1"/>
</dbReference>
<evidence type="ECO:0000313" key="3">
    <source>
        <dbReference type="EMBL" id="QWG02478.1"/>
    </source>
</evidence>
<dbReference type="EMBL" id="CP076132">
    <property type="protein sequence ID" value="QWG02478.1"/>
    <property type="molecule type" value="Genomic_DNA"/>
</dbReference>
<dbReference type="GO" id="GO:0006508">
    <property type="term" value="P:proteolysis"/>
    <property type="evidence" value="ECO:0007669"/>
    <property type="project" value="InterPro"/>
</dbReference>
<dbReference type="Gene3D" id="3.50.80.20">
    <property type="entry name" value="D-Ala-D-Ala carboxypeptidase C, peptidase S13"/>
    <property type="match status" value="1"/>
</dbReference>
<evidence type="ECO:0000256" key="2">
    <source>
        <dbReference type="ARBA" id="ARBA00022801"/>
    </source>
</evidence>
<evidence type="ECO:0000256" key="1">
    <source>
        <dbReference type="ARBA" id="ARBA00006096"/>
    </source>
</evidence>
<dbReference type="EC" id="3.4.16.4" evidence="3"/>
<dbReference type="KEGG" id="fya:KMW28_02570"/>
<reference evidence="3 4" key="1">
    <citation type="submission" date="2021-05" db="EMBL/GenBank/DDBJ databases">
        <title>Comparative genomic studies on the polysaccharide-degrading batcterial strains of the Flammeovirga genus.</title>
        <authorList>
            <person name="Zewei F."/>
            <person name="Zheng Z."/>
            <person name="Yu L."/>
            <person name="Ruyue G."/>
            <person name="Yanhong M."/>
            <person name="Yuanyuan C."/>
            <person name="Jingyan G."/>
            <person name="Wenjun H."/>
        </authorList>
    </citation>
    <scope>NUCLEOTIDE SEQUENCE [LARGE SCALE GENOMIC DNA]</scope>
    <source>
        <strain evidence="3 4">NBRC:100898</strain>
    </source>
</reference>
<keyword evidence="3" id="KW-0645">Protease</keyword>
<evidence type="ECO:0000313" key="4">
    <source>
        <dbReference type="Proteomes" id="UP000678679"/>
    </source>
</evidence>
<dbReference type="GO" id="GO:0000270">
    <property type="term" value="P:peptidoglycan metabolic process"/>
    <property type="evidence" value="ECO:0007669"/>
    <property type="project" value="TreeGrafter"/>
</dbReference>
<sequence>MMNNYINRNIDSTKLIFFGLFFCFVQSFAQNKHQLVDKELKLLLSKEWMQGASVSFKVTSIKNKNFDYDYQSNISLTPASITKLFSTANALDKLGSNYRYETKISYSGSYQNGVLDGNLIIHGSGDPTLRLAQLDSAIAASLPDLKKITGKIVADATLYGKQTTPYKWVWEDLGNYYGAGVNSLNIDDNIYNIYLNTGNTGEKAEIVSITPKTPYLTVEADVLSGEQGTGDNSFIFSSPYSNSHIIRGTLPPNRKNFKVKGGVTDPDYHAIYMLRTTLVERGVSIGEGCIEVIYHKSKLTDLHELTSVKSIPISKIIDKTNKKSINLYAEALAKTVTIKEKNSILPDSVSKSVIDFVSSLGGSSKGIFLEDGSGLSPFGAFSASHMVDFLIGIKEKDYFEDFEKSLAKTGQSGTLKYFCRYNGAKGKILGKSGSMRRVRSYAGYIKTNNDVLVFTIIINNFSCNHKTLRKALEPLMEELSK</sequence>
<dbReference type="PANTHER" id="PTHR30023">
    <property type="entry name" value="D-ALANYL-D-ALANINE CARBOXYPEPTIDASE"/>
    <property type="match status" value="1"/>
</dbReference>
<dbReference type="Gene3D" id="3.40.710.10">
    <property type="entry name" value="DD-peptidase/beta-lactamase superfamily"/>
    <property type="match status" value="1"/>
</dbReference>
<gene>
    <name evidence="3" type="primary">dacB</name>
    <name evidence="3" type="ORF">KMW28_02570</name>
</gene>
<name>A0AAX1N952_9BACT</name>
<dbReference type="PANTHER" id="PTHR30023:SF0">
    <property type="entry name" value="PENICILLIN-SENSITIVE CARBOXYPEPTIDASE A"/>
    <property type="match status" value="1"/>
</dbReference>
<dbReference type="Proteomes" id="UP000678679">
    <property type="component" value="Chromosome 1"/>
</dbReference>
<keyword evidence="2 3" id="KW-0378">Hydrolase</keyword>
<comment type="similarity">
    <text evidence="1">Belongs to the peptidase S13 family.</text>
</comment>
<keyword evidence="4" id="KW-1185">Reference proteome</keyword>
<dbReference type="InterPro" id="IPR012338">
    <property type="entry name" value="Beta-lactam/transpept-like"/>
</dbReference>
<protein>
    <submittedName>
        <fullName evidence="3">D-alanyl-D-alanine carboxypeptidase/D-alanyl-D-alanine-endopeptidase</fullName>
        <ecNumber evidence="3">3.4.16.4</ecNumber>
    </submittedName>
</protein>
<proteinExistence type="inferred from homology"/>
<dbReference type="Pfam" id="PF02113">
    <property type="entry name" value="Peptidase_S13"/>
    <property type="match status" value="1"/>
</dbReference>
<dbReference type="InterPro" id="IPR000667">
    <property type="entry name" value="Peptidase_S13"/>
</dbReference>